<evidence type="ECO:0000313" key="2">
    <source>
        <dbReference type="Proteomes" id="UP001496720"/>
    </source>
</evidence>
<sequence>MSDSVAQFADSFKRFSICPAMDTEIQVGPTGKKLLPLTVKKTAPTG</sequence>
<dbReference type="RefSeq" id="WP_352149763.1">
    <property type="nucleotide sequence ID" value="NZ_JBEOZY010000042.1"/>
</dbReference>
<evidence type="ECO:0000313" key="1">
    <source>
        <dbReference type="EMBL" id="MER6168428.1"/>
    </source>
</evidence>
<proteinExistence type="predicted"/>
<dbReference type="Proteomes" id="UP001496720">
    <property type="component" value="Unassembled WGS sequence"/>
</dbReference>
<organism evidence="1 2">
    <name type="scientific">Streptomyces violaceorubidus</name>
    <dbReference type="NCBI Taxonomy" id="284042"/>
    <lineage>
        <taxon>Bacteria</taxon>
        <taxon>Bacillati</taxon>
        <taxon>Actinomycetota</taxon>
        <taxon>Actinomycetes</taxon>
        <taxon>Kitasatosporales</taxon>
        <taxon>Streptomycetaceae</taxon>
        <taxon>Streptomyces</taxon>
    </lineage>
</organism>
<protein>
    <submittedName>
        <fullName evidence="1">Uncharacterized protein</fullName>
    </submittedName>
</protein>
<comment type="caution">
    <text evidence="1">The sequence shown here is derived from an EMBL/GenBank/DDBJ whole genome shotgun (WGS) entry which is preliminary data.</text>
</comment>
<name>A0ABV1T363_9ACTN</name>
<dbReference type="EMBL" id="JBEOZY010000042">
    <property type="protein sequence ID" value="MER6168428.1"/>
    <property type="molecule type" value="Genomic_DNA"/>
</dbReference>
<gene>
    <name evidence="1" type="ORF">ABT188_28400</name>
</gene>
<reference evidence="1 2" key="1">
    <citation type="submission" date="2024-06" db="EMBL/GenBank/DDBJ databases">
        <title>The Natural Products Discovery Center: Release of the First 8490 Sequenced Strains for Exploring Actinobacteria Biosynthetic Diversity.</title>
        <authorList>
            <person name="Kalkreuter E."/>
            <person name="Kautsar S.A."/>
            <person name="Yang D."/>
            <person name="Bader C.D."/>
            <person name="Teijaro C.N."/>
            <person name="Fluegel L."/>
            <person name="Davis C.M."/>
            <person name="Simpson J.R."/>
            <person name="Lauterbach L."/>
            <person name="Steele A.D."/>
            <person name="Gui C."/>
            <person name="Meng S."/>
            <person name="Li G."/>
            <person name="Viehrig K."/>
            <person name="Ye F."/>
            <person name="Su P."/>
            <person name="Kiefer A.F."/>
            <person name="Nichols A."/>
            <person name="Cepeda A.J."/>
            <person name="Yan W."/>
            <person name="Fan B."/>
            <person name="Jiang Y."/>
            <person name="Adhikari A."/>
            <person name="Zheng C.-J."/>
            <person name="Schuster L."/>
            <person name="Cowan T.M."/>
            <person name="Smanski M.J."/>
            <person name="Chevrette M.G."/>
            <person name="De Carvalho L.P.S."/>
            <person name="Shen B."/>
        </authorList>
    </citation>
    <scope>NUCLEOTIDE SEQUENCE [LARGE SCALE GENOMIC DNA]</scope>
    <source>
        <strain evidence="1 2">NPDC001615</strain>
    </source>
</reference>
<keyword evidence="2" id="KW-1185">Reference proteome</keyword>
<accession>A0ABV1T363</accession>